<gene>
    <name evidence="2" type="ORF">BU14_0027s0021</name>
</gene>
<keyword evidence="3" id="KW-1185">Reference proteome</keyword>
<evidence type="ECO:0000313" key="3">
    <source>
        <dbReference type="Proteomes" id="UP000218209"/>
    </source>
</evidence>
<feature type="compositionally biased region" description="Basic and acidic residues" evidence="1">
    <location>
        <begin position="429"/>
        <end position="438"/>
    </location>
</feature>
<feature type="compositionally biased region" description="Basic residues" evidence="1">
    <location>
        <begin position="122"/>
        <end position="135"/>
    </location>
</feature>
<organism evidence="2 3">
    <name type="scientific">Porphyra umbilicalis</name>
    <name type="common">Purple laver</name>
    <name type="synonym">Red alga</name>
    <dbReference type="NCBI Taxonomy" id="2786"/>
    <lineage>
        <taxon>Eukaryota</taxon>
        <taxon>Rhodophyta</taxon>
        <taxon>Bangiophyceae</taxon>
        <taxon>Bangiales</taxon>
        <taxon>Bangiaceae</taxon>
        <taxon>Porphyra</taxon>
    </lineage>
</organism>
<feature type="region of interest" description="Disordered" evidence="1">
    <location>
        <begin position="309"/>
        <end position="336"/>
    </location>
</feature>
<evidence type="ECO:0000313" key="2">
    <source>
        <dbReference type="EMBL" id="OSX80995.1"/>
    </source>
</evidence>
<dbReference type="Proteomes" id="UP000218209">
    <property type="component" value="Unassembled WGS sequence"/>
</dbReference>
<sequence>MVPLMTRPRGAWDWRSDGTAAASAAAGNGRRPAPAPWTRAQTISTRQGVRRRRRFQRIPPTPAGRVDDARPPLPVGRVPPPARRPPAGGVPKRVTPPRGRPRRAGGGARDRPRRCAPCTRAPPRRGCRRVRRRRDAMRSLPPPVAPAGHPPPARRWPRAARRGGGAAWGCLWRPRGAAGVPAVAVADGRREVATAGRGGAPRCAHRAVVVAGNDRRHAEGRRASPVPHLGRPARSDGPGIQAGAPPTRGARVATPLRSTAAPPPLPPPPFPPPAANIPAPTLPPAALDGLFHLLLVALTGSSGERMRAACGGNGGGDNGDGDGDGNDNDNGDGVAPSRHVRLVTHRAWAAVAPAGTVCHAWRAAFRHCFLGVDVSFAEWETVVGAPAGGDMRVTPPPPPPAGRSLGHTVVQRVGGAVGVLLKLPPPHRPVGDLRDAPRDGGAAAGGGGGAAVARSEPPPAAADAADALALATDAAVTRLLADVGGLPALWRLDVALASPATAAAGSGGGGGGSGGGGSGGGGGGGGGGATVPDGRVGFSIPRLRETELDGNNDGVTAVCGCVRRAA</sequence>
<protein>
    <submittedName>
        <fullName evidence="2">Uncharacterized protein</fullName>
    </submittedName>
</protein>
<name>A0A1X6PJM0_PORUM</name>
<dbReference type="GO" id="GO:0030041">
    <property type="term" value="P:actin filament polymerization"/>
    <property type="evidence" value="ECO:0007669"/>
    <property type="project" value="TreeGrafter"/>
</dbReference>
<dbReference type="EMBL" id="KV918766">
    <property type="protein sequence ID" value="OSX80995.1"/>
    <property type="molecule type" value="Genomic_DNA"/>
</dbReference>
<feature type="region of interest" description="Disordered" evidence="1">
    <location>
        <begin position="212"/>
        <end position="277"/>
    </location>
</feature>
<feature type="compositionally biased region" description="Gly residues" evidence="1">
    <location>
        <begin position="505"/>
        <end position="529"/>
    </location>
</feature>
<evidence type="ECO:0000256" key="1">
    <source>
        <dbReference type="SAM" id="MobiDB-lite"/>
    </source>
</evidence>
<feature type="compositionally biased region" description="Acidic residues" evidence="1">
    <location>
        <begin position="319"/>
        <end position="330"/>
    </location>
</feature>
<feature type="region of interest" description="Disordered" evidence="1">
    <location>
        <begin position="501"/>
        <end position="554"/>
    </location>
</feature>
<dbReference type="PANTHER" id="PTHR45691:SF1">
    <property type="entry name" value="FH2 DOMAIN-CONTAINING PROTEIN 1-RELATED"/>
    <property type="match status" value="1"/>
</dbReference>
<dbReference type="InterPro" id="IPR051412">
    <property type="entry name" value="Formin_Homology_Diaphanous_sf"/>
</dbReference>
<feature type="region of interest" description="Disordered" evidence="1">
    <location>
        <begin position="1"/>
        <end position="160"/>
    </location>
</feature>
<dbReference type="GO" id="GO:0005884">
    <property type="term" value="C:actin filament"/>
    <property type="evidence" value="ECO:0007669"/>
    <property type="project" value="TreeGrafter"/>
</dbReference>
<feature type="compositionally biased region" description="Pro residues" evidence="1">
    <location>
        <begin position="140"/>
        <end position="154"/>
    </location>
</feature>
<feature type="compositionally biased region" description="Low complexity" evidence="1">
    <location>
        <begin position="85"/>
        <end position="97"/>
    </location>
</feature>
<proteinExistence type="predicted"/>
<dbReference type="AlphaFoldDB" id="A0A1X6PJM0"/>
<feature type="compositionally biased region" description="Pro residues" evidence="1">
    <location>
        <begin position="71"/>
        <end position="84"/>
    </location>
</feature>
<feature type="compositionally biased region" description="Low complexity" evidence="1">
    <location>
        <begin position="20"/>
        <end position="32"/>
    </location>
</feature>
<reference evidence="2 3" key="1">
    <citation type="submission" date="2017-03" db="EMBL/GenBank/DDBJ databases">
        <title>WGS assembly of Porphyra umbilicalis.</title>
        <authorList>
            <person name="Brawley S.H."/>
            <person name="Blouin N.A."/>
            <person name="Ficko-Blean E."/>
            <person name="Wheeler G.L."/>
            <person name="Lohr M."/>
            <person name="Goodson H.V."/>
            <person name="Jenkins J.W."/>
            <person name="Blaby-Haas C.E."/>
            <person name="Helliwell K.E."/>
            <person name="Chan C."/>
            <person name="Marriage T."/>
            <person name="Bhattacharya D."/>
            <person name="Klein A.S."/>
            <person name="Badis Y."/>
            <person name="Brodie J."/>
            <person name="Cao Y."/>
            <person name="Collen J."/>
            <person name="Dittami S.M."/>
            <person name="Gachon C.M."/>
            <person name="Green B.R."/>
            <person name="Karpowicz S."/>
            <person name="Kim J.W."/>
            <person name="Kudahl U."/>
            <person name="Lin S."/>
            <person name="Michel G."/>
            <person name="Mittag M."/>
            <person name="Olson B.J."/>
            <person name="Pangilinan J."/>
            <person name="Peng Y."/>
            <person name="Qiu H."/>
            <person name="Shu S."/>
            <person name="Singer J.T."/>
            <person name="Smith A.G."/>
            <person name="Sprecher B.N."/>
            <person name="Wagner V."/>
            <person name="Wang W."/>
            <person name="Wang Z.-Y."/>
            <person name="Yan J."/>
            <person name="Yarish C."/>
            <person name="Zoeuner-Riek S."/>
            <person name="Zhuang Y."/>
            <person name="Zou Y."/>
            <person name="Lindquist E.A."/>
            <person name="Grimwood J."/>
            <person name="Barry K."/>
            <person name="Rokhsar D.S."/>
            <person name="Schmutz J."/>
            <person name="Stiller J.W."/>
            <person name="Grossman A.R."/>
            <person name="Prochnik S.E."/>
        </authorList>
    </citation>
    <scope>NUCLEOTIDE SEQUENCE [LARGE SCALE GENOMIC DNA]</scope>
    <source>
        <strain evidence="2">4086291</strain>
    </source>
</reference>
<feature type="region of interest" description="Disordered" evidence="1">
    <location>
        <begin position="424"/>
        <end position="458"/>
    </location>
</feature>
<accession>A0A1X6PJM0</accession>
<dbReference type="PANTHER" id="PTHR45691">
    <property type="entry name" value="PROTEIN DIAPHANOUS"/>
    <property type="match status" value="1"/>
</dbReference>
<feature type="compositionally biased region" description="Pro residues" evidence="1">
    <location>
        <begin position="261"/>
        <end position="277"/>
    </location>
</feature>
<feature type="compositionally biased region" description="Basic and acidic residues" evidence="1">
    <location>
        <begin position="213"/>
        <end position="222"/>
    </location>
</feature>